<protein>
    <submittedName>
        <fullName evidence="2">Uncharacterized protein</fullName>
    </submittedName>
</protein>
<reference evidence="2" key="1">
    <citation type="journal article" date="2022" name="Int. J. Mol. Sci.">
        <title>Draft Genome of Tanacetum Coccineum: Genomic Comparison of Closely Related Tanacetum-Family Plants.</title>
        <authorList>
            <person name="Yamashiro T."/>
            <person name="Shiraishi A."/>
            <person name="Nakayama K."/>
            <person name="Satake H."/>
        </authorList>
    </citation>
    <scope>NUCLEOTIDE SEQUENCE</scope>
</reference>
<proteinExistence type="predicted"/>
<feature type="compositionally biased region" description="Gly residues" evidence="1">
    <location>
        <begin position="28"/>
        <end position="51"/>
    </location>
</feature>
<gene>
    <name evidence="2" type="ORF">Tco_0911375</name>
</gene>
<dbReference type="EMBL" id="BQNB010014677">
    <property type="protein sequence ID" value="GJT31100.1"/>
    <property type="molecule type" value="Genomic_DNA"/>
</dbReference>
<organism evidence="2 3">
    <name type="scientific">Tanacetum coccineum</name>
    <dbReference type="NCBI Taxonomy" id="301880"/>
    <lineage>
        <taxon>Eukaryota</taxon>
        <taxon>Viridiplantae</taxon>
        <taxon>Streptophyta</taxon>
        <taxon>Embryophyta</taxon>
        <taxon>Tracheophyta</taxon>
        <taxon>Spermatophyta</taxon>
        <taxon>Magnoliopsida</taxon>
        <taxon>eudicotyledons</taxon>
        <taxon>Gunneridae</taxon>
        <taxon>Pentapetalae</taxon>
        <taxon>asterids</taxon>
        <taxon>campanulids</taxon>
        <taxon>Asterales</taxon>
        <taxon>Asteraceae</taxon>
        <taxon>Asteroideae</taxon>
        <taxon>Anthemideae</taxon>
        <taxon>Anthemidinae</taxon>
        <taxon>Tanacetum</taxon>
    </lineage>
</organism>
<accession>A0ABQ5CVL3</accession>
<sequence length="134" mass="13137">MDGSVPTKEPAFIADGTGYKVKSIGKGLLGPRGGSSGGKGGSYGGNGGRGGVKSLRESKNACGEVGGVEKMSLTGSKFMVRGEECLEGCVGAGGGELNGGGDEFRVSKSLLGENPRVAIGESGGETFGVYGGAV</sequence>
<keyword evidence="3" id="KW-1185">Reference proteome</keyword>
<evidence type="ECO:0000256" key="1">
    <source>
        <dbReference type="SAM" id="MobiDB-lite"/>
    </source>
</evidence>
<evidence type="ECO:0000313" key="2">
    <source>
        <dbReference type="EMBL" id="GJT31100.1"/>
    </source>
</evidence>
<dbReference type="Proteomes" id="UP001151760">
    <property type="component" value="Unassembled WGS sequence"/>
</dbReference>
<feature type="region of interest" description="Disordered" evidence="1">
    <location>
        <begin position="28"/>
        <end position="55"/>
    </location>
</feature>
<evidence type="ECO:0000313" key="3">
    <source>
        <dbReference type="Proteomes" id="UP001151760"/>
    </source>
</evidence>
<reference evidence="2" key="2">
    <citation type="submission" date="2022-01" db="EMBL/GenBank/DDBJ databases">
        <authorList>
            <person name="Yamashiro T."/>
            <person name="Shiraishi A."/>
            <person name="Satake H."/>
            <person name="Nakayama K."/>
        </authorList>
    </citation>
    <scope>NUCLEOTIDE SEQUENCE</scope>
</reference>
<name>A0ABQ5CVL3_9ASTR</name>
<comment type="caution">
    <text evidence="2">The sequence shown here is derived from an EMBL/GenBank/DDBJ whole genome shotgun (WGS) entry which is preliminary data.</text>
</comment>